<evidence type="ECO:0000313" key="2">
    <source>
        <dbReference type="EMBL" id="HIR57864.1"/>
    </source>
</evidence>
<evidence type="ECO:0000313" key="3">
    <source>
        <dbReference type="Proteomes" id="UP000886785"/>
    </source>
</evidence>
<dbReference type="EMBL" id="DVHF01000111">
    <property type="protein sequence ID" value="HIR57864.1"/>
    <property type="molecule type" value="Genomic_DNA"/>
</dbReference>
<dbReference type="Gene3D" id="2.20.28.30">
    <property type="entry name" value="RNA polymerase ii, chain L"/>
    <property type="match status" value="2"/>
</dbReference>
<name>A0A9D1J290_9FIRM</name>
<feature type="transmembrane region" description="Helical" evidence="1">
    <location>
        <begin position="327"/>
        <end position="348"/>
    </location>
</feature>
<dbReference type="PANTHER" id="PTHR37826">
    <property type="entry name" value="FLOTILLIN BAND_7_5 DOMAIN PROTEIN"/>
    <property type="match status" value="1"/>
</dbReference>
<dbReference type="PANTHER" id="PTHR37826:SF3">
    <property type="entry name" value="J DOMAIN-CONTAINING PROTEIN"/>
    <property type="match status" value="1"/>
</dbReference>
<reference evidence="2" key="2">
    <citation type="journal article" date="2021" name="PeerJ">
        <title>Extensive microbial diversity within the chicken gut microbiome revealed by metagenomics and culture.</title>
        <authorList>
            <person name="Gilroy R."/>
            <person name="Ravi A."/>
            <person name="Getino M."/>
            <person name="Pursley I."/>
            <person name="Horton D.L."/>
            <person name="Alikhan N.F."/>
            <person name="Baker D."/>
            <person name="Gharbi K."/>
            <person name="Hall N."/>
            <person name="Watson M."/>
            <person name="Adriaenssens E.M."/>
            <person name="Foster-Nyarko E."/>
            <person name="Jarju S."/>
            <person name="Secka A."/>
            <person name="Antonio M."/>
            <person name="Oren A."/>
            <person name="Chaudhuri R.R."/>
            <person name="La Ragione R."/>
            <person name="Hildebrand F."/>
            <person name="Pallen M.J."/>
        </authorList>
    </citation>
    <scope>NUCLEOTIDE SEQUENCE</scope>
    <source>
        <strain evidence="2">ChiSjej1B19-7085</strain>
    </source>
</reference>
<organism evidence="2 3">
    <name type="scientific">Candidatus Gallacutalibacter pullicola</name>
    <dbReference type="NCBI Taxonomy" id="2840830"/>
    <lineage>
        <taxon>Bacteria</taxon>
        <taxon>Bacillati</taxon>
        <taxon>Bacillota</taxon>
        <taxon>Clostridia</taxon>
        <taxon>Eubacteriales</taxon>
        <taxon>Candidatus Gallacutalibacter</taxon>
    </lineage>
</organism>
<dbReference type="AlphaFoldDB" id="A0A9D1J290"/>
<dbReference type="Proteomes" id="UP000886785">
    <property type="component" value="Unassembled WGS sequence"/>
</dbReference>
<keyword evidence="1" id="KW-1133">Transmembrane helix</keyword>
<comment type="caution">
    <text evidence="2">The sequence shown here is derived from an EMBL/GenBank/DDBJ whole genome shotgun (WGS) entry which is preliminary data.</text>
</comment>
<reference evidence="2" key="1">
    <citation type="submission" date="2020-10" db="EMBL/GenBank/DDBJ databases">
        <authorList>
            <person name="Gilroy R."/>
        </authorList>
    </citation>
    <scope>NUCLEOTIDE SEQUENCE</scope>
    <source>
        <strain evidence="2">ChiSjej1B19-7085</strain>
    </source>
</reference>
<sequence length="349" mass="39233">MSVVTYKCPNCGGELTFDPESQKFQCEYCLSSFEEQELEHPATDAPDAGTETPADEAVPEEDAVVYSCPSCGAEIITDSTTAATFCFYCHNPVILSGRLDGSLKPDAIIPFVIGREDAVNRFCDWIKKKWFVPRAFFSKEQIEKVSGIYFPYWLYECQIEGSFHATGDRVRAWTSGDYRYTEHSYYDVRRGGILHFRDLMKNALKKADANLSTGVLPFETRKIVPFSMAFLSGFQAEKRDIEIKELNDEIAGEMQNYARQLLRESADSYTSLSGESSQVRITGDSAQYVLLPVWILTYPKNGKTYYYAMNGQTGKVCGILPVDWGKLLLVSGLLTVLLFLLLFLGGCFL</sequence>
<keyword evidence="1" id="KW-0812">Transmembrane</keyword>
<accession>A0A9D1J290</accession>
<proteinExistence type="predicted"/>
<evidence type="ECO:0000256" key="1">
    <source>
        <dbReference type="SAM" id="Phobius"/>
    </source>
</evidence>
<protein>
    <submittedName>
        <fullName evidence="2">TFIIB-type zinc ribbon-containing protein</fullName>
    </submittedName>
</protein>
<keyword evidence="1" id="KW-0472">Membrane</keyword>
<gene>
    <name evidence="2" type="ORF">IAA54_09340</name>
</gene>